<dbReference type="SMART" id="SM01359">
    <property type="entry name" value="A2M_N_2"/>
    <property type="match status" value="1"/>
</dbReference>
<protein>
    <submittedName>
        <fullName evidence="3">Ovostatin homolog 2-like</fullName>
    </submittedName>
</protein>
<reference evidence="3" key="1">
    <citation type="submission" date="2025-08" db="UniProtKB">
        <authorList>
            <consortium name="RefSeq"/>
        </authorList>
    </citation>
    <scope>IDENTIFICATION</scope>
</reference>
<accession>A0ABM1VJZ5</accession>
<dbReference type="GeneID" id="105979908"/>
<dbReference type="Pfam" id="PF07703">
    <property type="entry name" value="A2M_BRD"/>
    <property type="match status" value="1"/>
</dbReference>
<evidence type="ECO:0000313" key="3">
    <source>
        <dbReference type="RefSeq" id="XP_030741574.2"/>
    </source>
</evidence>
<dbReference type="RefSeq" id="XP_030741574.2">
    <property type="nucleotide sequence ID" value="XM_030885714.2"/>
</dbReference>
<dbReference type="PANTHER" id="PTHR11412:SF173">
    <property type="entry name" value="OVOSTATIN"/>
    <property type="match status" value="1"/>
</dbReference>
<dbReference type="Gene3D" id="2.60.40.1930">
    <property type="match status" value="1"/>
</dbReference>
<dbReference type="Gene3D" id="6.20.50.160">
    <property type="match status" value="1"/>
</dbReference>
<evidence type="ECO:0000313" key="2">
    <source>
        <dbReference type="Proteomes" id="UP000694863"/>
    </source>
</evidence>
<dbReference type="Pfam" id="PF17789">
    <property type="entry name" value="MG4"/>
    <property type="match status" value="1"/>
</dbReference>
<dbReference type="PANTHER" id="PTHR11412">
    <property type="entry name" value="MACROGLOBULIN / COMPLEMENT"/>
    <property type="match status" value="1"/>
</dbReference>
<sequence length="463" mass="52834">MRTVRPFSLLPVRFYKTHTGKTRVLKLCVQLTDSKYINIDSAMVRIQFENMDTVYKQGIPYFGQIKLLHPDNTPIPHEIVQLHLKDKVVGNYTTDIKGIAQFFLDTSKITNPNITLKVTYKDSENCKVNGWMLPHYPQSEYFVQRFYSKTKSFLKIVPEMGELRCNQKKWVKVHYLLNVEGLESKTYMAAFNYVVISKGVIILHGQHIVKISNADGKGIFSIPIQVSMELAPSAVMFVHTLHPGGEMIADSAHFEIEKCFRNEVNLKFSKESSLPGSDVSLHVSAASNSLCALWAVDESVLLLRNYNQLSAQSVYNELYYRQLYGYYFKGLNLEDGPKEPCLKHEKILHNGIYYAPEWADFGKDTYDLVKAMGLKVFTNSHYRKPELCKYSRYPEYDVEENLGPVDEKMVLENKFTNVDSSSPDDDEQFLSSISLMYQGEVFSPSSTSKAHDMMGLGATCPLC</sequence>
<name>A0ABM1VJZ5_ECHTE</name>
<dbReference type="InterPro" id="IPR050473">
    <property type="entry name" value="A2M/Complement_sys"/>
</dbReference>
<dbReference type="InterPro" id="IPR013783">
    <property type="entry name" value="Ig-like_fold"/>
</dbReference>
<gene>
    <name evidence="3" type="primary">LOC105979908</name>
</gene>
<evidence type="ECO:0000259" key="1">
    <source>
        <dbReference type="SMART" id="SM01359"/>
    </source>
</evidence>
<dbReference type="Gene3D" id="2.60.40.10">
    <property type="entry name" value="Immunoglobulins"/>
    <property type="match status" value="1"/>
</dbReference>
<keyword evidence="2" id="KW-1185">Reference proteome</keyword>
<feature type="domain" description="Alpha-2-macroglobulin bait region" evidence="1">
    <location>
        <begin position="154"/>
        <end position="303"/>
    </location>
</feature>
<dbReference type="Proteomes" id="UP000694863">
    <property type="component" value="Unplaced"/>
</dbReference>
<dbReference type="InterPro" id="IPR011625">
    <property type="entry name" value="A2M_N_BRD"/>
</dbReference>
<dbReference type="InterPro" id="IPR040839">
    <property type="entry name" value="MG4"/>
</dbReference>
<proteinExistence type="predicted"/>
<organism evidence="2 3">
    <name type="scientific">Echinops telfairi</name>
    <name type="common">Lesser hedgehog tenrec</name>
    <dbReference type="NCBI Taxonomy" id="9371"/>
    <lineage>
        <taxon>Eukaryota</taxon>
        <taxon>Metazoa</taxon>
        <taxon>Chordata</taxon>
        <taxon>Craniata</taxon>
        <taxon>Vertebrata</taxon>
        <taxon>Euteleostomi</taxon>
        <taxon>Mammalia</taxon>
        <taxon>Eutheria</taxon>
        <taxon>Afrotheria</taxon>
        <taxon>Tenrecidae</taxon>
        <taxon>Tenrecinae</taxon>
        <taxon>Echinops</taxon>
    </lineage>
</organism>